<keyword evidence="2 4" id="KW-0547">Nucleotide-binding</keyword>
<dbReference type="SUPFAM" id="SSF56112">
    <property type="entry name" value="Protein kinase-like (PK-like)"/>
    <property type="match status" value="1"/>
</dbReference>
<dbReference type="EC" id="2.7.11.1" evidence="1"/>
<protein>
    <recommendedName>
        <fullName evidence="1">non-specific serine/threonine protein kinase</fullName>
        <ecNumber evidence="1">2.7.11.1</ecNumber>
    </recommendedName>
</protein>
<proteinExistence type="predicted"/>
<keyword evidence="3 4" id="KW-0067">ATP-binding</keyword>
<sequence length="605" mass="68146">MQSEAKRIASFKTVKKFSRRSSIQGSREWPHPTDGTWLAHPESLAEAGFYHDPYALYPDNVTCFLCKEEYAEWEPHDNPHDIHIKISRNCPWALLRCALEKDKGDDGYFDFVKKVRIPTSRVLEKARLESYGNNENEWWPHNAPGHGCNAKAMAKAGFVFTPDNVEGDDTAACFYCDTSLSGWEAEDDPLVEHAKRPAAQDCAFIIALKEVQAAKVRPKGKRTTKAPPKKDEIREPEPIIISSDSEDEEKLKNDNKVAKKKSKPKPRKTINQNTLRAPLGGVDVNAKVEVPATQDDVKVQDIPVTKPKSTSGRVREYFGQYYTMKKLGSGTFGEVYLGIDLISHKQVAIKLESINAPVTLLHIEAQMYAKLRGAAGVPVMKWYSTVGDCNVLVLPVLGRSLSSVLDACGGRFSLPTVLMMADQLICRVQSLHSYGMIHRDLKPDNFLIGRELWDKTIYVIDLGMAKVFRNDRGQHIPYKTKRGFWGNARYASLGAHEGNEQSRRNDMEALAYIFIDCLKGNLPWPPIKVGADGYDDYTPVADAKRRLTPEQLCAGLPEEFVVFLKHAKALSFEAQPDYDGMRVMFQNLARRMGYTPDMPYDWVGR</sequence>
<reference evidence="7 8" key="1">
    <citation type="submission" date="2014-06" db="EMBL/GenBank/DDBJ databases">
        <title>Evolutionary Origins and Diversification of the Mycorrhizal Mutualists.</title>
        <authorList>
            <consortium name="DOE Joint Genome Institute"/>
            <consortium name="Mycorrhizal Genomics Consortium"/>
            <person name="Kohler A."/>
            <person name="Kuo A."/>
            <person name="Nagy L.G."/>
            <person name="Floudas D."/>
            <person name="Copeland A."/>
            <person name="Barry K.W."/>
            <person name="Cichocki N."/>
            <person name="Veneault-Fourrey C."/>
            <person name="LaButti K."/>
            <person name="Lindquist E.A."/>
            <person name="Lipzen A."/>
            <person name="Lundell T."/>
            <person name="Morin E."/>
            <person name="Murat C."/>
            <person name="Riley R."/>
            <person name="Ohm R."/>
            <person name="Sun H."/>
            <person name="Tunlid A."/>
            <person name="Henrissat B."/>
            <person name="Grigoriev I.V."/>
            <person name="Hibbett D.S."/>
            <person name="Martin F."/>
        </authorList>
    </citation>
    <scope>NUCLEOTIDE SEQUENCE [LARGE SCALE GENOMIC DNA]</scope>
    <source>
        <strain evidence="7 8">SS14</strain>
    </source>
</reference>
<dbReference type="CDD" id="cd14016">
    <property type="entry name" value="STKc_CK1"/>
    <property type="match status" value="1"/>
</dbReference>
<feature type="region of interest" description="Disordered" evidence="5">
    <location>
        <begin position="216"/>
        <end position="274"/>
    </location>
</feature>
<dbReference type="PROSITE" id="PS00108">
    <property type="entry name" value="PROTEIN_KINASE_ST"/>
    <property type="match status" value="1"/>
</dbReference>
<dbReference type="CDD" id="cd00022">
    <property type="entry name" value="BIR"/>
    <property type="match status" value="1"/>
</dbReference>
<dbReference type="Gene3D" id="1.10.1170.10">
    <property type="entry name" value="Inhibitor Of Apoptosis Protein (2mihbC-IAP-1), Chain A"/>
    <property type="match status" value="2"/>
</dbReference>
<gene>
    <name evidence="7" type="ORF">M422DRAFT_230911</name>
</gene>
<dbReference type="InterPro" id="IPR000719">
    <property type="entry name" value="Prot_kinase_dom"/>
</dbReference>
<name>A0A0C9VMY6_SPHS4</name>
<dbReference type="SUPFAM" id="SSF57924">
    <property type="entry name" value="Inhibitor of apoptosis (IAP) repeat"/>
    <property type="match status" value="2"/>
</dbReference>
<feature type="compositionally biased region" description="Basic and acidic residues" evidence="5">
    <location>
        <begin position="228"/>
        <end position="237"/>
    </location>
</feature>
<dbReference type="Proteomes" id="UP000054279">
    <property type="component" value="Unassembled WGS sequence"/>
</dbReference>
<feature type="domain" description="Protein kinase" evidence="6">
    <location>
        <begin position="321"/>
        <end position="605"/>
    </location>
</feature>
<accession>A0A0C9VMY6</accession>
<dbReference type="SMART" id="SM00238">
    <property type="entry name" value="BIR"/>
    <property type="match status" value="2"/>
</dbReference>
<dbReference type="InterPro" id="IPR001370">
    <property type="entry name" value="BIR_rpt"/>
</dbReference>
<evidence type="ECO:0000256" key="5">
    <source>
        <dbReference type="SAM" id="MobiDB-lite"/>
    </source>
</evidence>
<evidence type="ECO:0000259" key="6">
    <source>
        <dbReference type="PROSITE" id="PS50011"/>
    </source>
</evidence>
<dbReference type="PANTHER" id="PTHR11909">
    <property type="entry name" value="CASEIN KINASE-RELATED"/>
    <property type="match status" value="1"/>
</dbReference>
<keyword evidence="8" id="KW-1185">Reference proteome</keyword>
<evidence type="ECO:0000256" key="3">
    <source>
        <dbReference type="ARBA" id="ARBA00022840"/>
    </source>
</evidence>
<dbReference type="Gene3D" id="1.10.510.10">
    <property type="entry name" value="Transferase(Phosphotransferase) domain 1"/>
    <property type="match status" value="1"/>
</dbReference>
<dbReference type="EMBL" id="KN837155">
    <property type="protein sequence ID" value="KIJ39066.1"/>
    <property type="molecule type" value="Genomic_DNA"/>
</dbReference>
<dbReference type="InterPro" id="IPR017441">
    <property type="entry name" value="Protein_kinase_ATP_BS"/>
</dbReference>
<organism evidence="7 8">
    <name type="scientific">Sphaerobolus stellatus (strain SS14)</name>
    <dbReference type="NCBI Taxonomy" id="990650"/>
    <lineage>
        <taxon>Eukaryota</taxon>
        <taxon>Fungi</taxon>
        <taxon>Dikarya</taxon>
        <taxon>Basidiomycota</taxon>
        <taxon>Agaricomycotina</taxon>
        <taxon>Agaricomycetes</taxon>
        <taxon>Phallomycetidae</taxon>
        <taxon>Geastrales</taxon>
        <taxon>Sphaerobolaceae</taxon>
        <taxon>Sphaerobolus</taxon>
    </lineage>
</organism>
<dbReference type="PROSITE" id="PS50143">
    <property type="entry name" value="BIR_REPEAT_2"/>
    <property type="match status" value="2"/>
</dbReference>
<dbReference type="InterPro" id="IPR050235">
    <property type="entry name" value="CK1_Ser-Thr_kinase"/>
</dbReference>
<dbReference type="GO" id="GO:0004674">
    <property type="term" value="F:protein serine/threonine kinase activity"/>
    <property type="evidence" value="ECO:0007669"/>
    <property type="project" value="UniProtKB-EC"/>
</dbReference>
<dbReference type="GO" id="GO:0005524">
    <property type="term" value="F:ATP binding"/>
    <property type="evidence" value="ECO:0007669"/>
    <property type="project" value="UniProtKB-UniRule"/>
</dbReference>
<dbReference type="Pfam" id="PF00069">
    <property type="entry name" value="Pkinase"/>
    <property type="match status" value="1"/>
</dbReference>
<evidence type="ECO:0000256" key="4">
    <source>
        <dbReference type="PROSITE-ProRule" id="PRU10141"/>
    </source>
</evidence>
<evidence type="ECO:0000256" key="1">
    <source>
        <dbReference type="ARBA" id="ARBA00012513"/>
    </source>
</evidence>
<dbReference type="PROSITE" id="PS00107">
    <property type="entry name" value="PROTEIN_KINASE_ATP"/>
    <property type="match status" value="1"/>
</dbReference>
<dbReference type="HOGENOM" id="CLU_451405_0_0_1"/>
<evidence type="ECO:0000313" key="8">
    <source>
        <dbReference type="Proteomes" id="UP000054279"/>
    </source>
</evidence>
<dbReference type="SMART" id="SM00220">
    <property type="entry name" value="S_TKc"/>
    <property type="match status" value="1"/>
</dbReference>
<dbReference type="OrthoDB" id="3172934at2759"/>
<dbReference type="PROSITE" id="PS50011">
    <property type="entry name" value="PROTEIN_KINASE_DOM"/>
    <property type="match status" value="1"/>
</dbReference>
<dbReference type="AlphaFoldDB" id="A0A0C9VMY6"/>
<evidence type="ECO:0000313" key="7">
    <source>
        <dbReference type="EMBL" id="KIJ39066.1"/>
    </source>
</evidence>
<feature type="compositionally biased region" description="Basic residues" evidence="5">
    <location>
        <begin position="258"/>
        <end position="268"/>
    </location>
</feature>
<dbReference type="InterPro" id="IPR008271">
    <property type="entry name" value="Ser/Thr_kinase_AS"/>
</dbReference>
<dbReference type="InterPro" id="IPR011009">
    <property type="entry name" value="Kinase-like_dom_sf"/>
</dbReference>
<feature type="binding site" evidence="4">
    <location>
        <position position="350"/>
    </location>
    <ligand>
        <name>ATP</name>
        <dbReference type="ChEBI" id="CHEBI:30616"/>
    </ligand>
</feature>
<dbReference type="Pfam" id="PF00653">
    <property type="entry name" value="BIR"/>
    <property type="match status" value="2"/>
</dbReference>
<evidence type="ECO:0000256" key="2">
    <source>
        <dbReference type="ARBA" id="ARBA00022741"/>
    </source>
</evidence>